<dbReference type="EMBL" id="CP040058">
    <property type="protein sequence ID" value="QCP35246.1"/>
    <property type="molecule type" value="Genomic_DNA"/>
</dbReference>
<sequence length="104" mass="11436">MNHKVLSLLGLAARSRNLVSGEFAVEKSVKSGHACLVLAANDASGNTKKMYQNMCEYYHVPLYFFSDRSELGHAIGKEFRAAVAVEDQGFAKAIRGKLENSQNE</sequence>
<dbReference type="RefSeq" id="WP_137328655.1">
    <property type="nucleotide sequence ID" value="NZ_CP040058.1"/>
</dbReference>
<organism evidence="2 3">
    <name type="scientific">Anaerostipes rhamnosivorans</name>
    <dbReference type="NCBI Taxonomy" id="1229621"/>
    <lineage>
        <taxon>Bacteria</taxon>
        <taxon>Bacillati</taxon>
        <taxon>Bacillota</taxon>
        <taxon>Clostridia</taxon>
        <taxon>Lachnospirales</taxon>
        <taxon>Lachnospiraceae</taxon>
        <taxon>Anaerostipes</taxon>
    </lineage>
</organism>
<dbReference type="InterPro" id="IPR004038">
    <property type="entry name" value="Ribosomal_eL8/eL30/eS12/Gad45"/>
</dbReference>
<evidence type="ECO:0000259" key="1">
    <source>
        <dbReference type="Pfam" id="PF01248"/>
    </source>
</evidence>
<dbReference type="AlphaFoldDB" id="A0A4P8ICQ4"/>
<evidence type="ECO:0000313" key="3">
    <source>
        <dbReference type="Proteomes" id="UP000298653"/>
    </source>
</evidence>
<dbReference type="Gene3D" id="3.30.1330.30">
    <property type="match status" value="1"/>
</dbReference>
<keyword evidence="2" id="KW-0689">Ribosomal protein</keyword>
<dbReference type="OrthoDB" id="9794863at2"/>
<dbReference type="SUPFAM" id="SSF55315">
    <property type="entry name" value="L30e-like"/>
    <property type="match status" value="1"/>
</dbReference>
<keyword evidence="2" id="KW-0687">Ribonucleoprotein</keyword>
<dbReference type="GO" id="GO:0005840">
    <property type="term" value="C:ribosome"/>
    <property type="evidence" value="ECO:0007669"/>
    <property type="project" value="UniProtKB-KW"/>
</dbReference>
<dbReference type="Proteomes" id="UP000298653">
    <property type="component" value="Chromosome"/>
</dbReference>
<evidence type="ECO:0000313" key="2">
    <source>
        <dbReference type="EMBL" id="QCP35246.1"/>
    </source>
</evidence>
<protein>
    <submittedName>
        <fullName evidence="2">Ribosomal protein L7Ae family protein</fullName>
    </submittedName>
</protein>
<dbReference type="InterPro" id="IPR029064">
    <property type="entry name" value="Ribosomal_eL30-like_sf"/>
</dbReference>
<accession>A0A4P8ICQ4</accession>
<feature type="domain" description="Ribosomal protein eL8/eL30/eS12/Gadd45" evidence="1">
    <location>
        <begin position="4"/>
        <end position="92"/>
    </location>
</feature>
<name>A0A4P8ICQ4_9FIRM</name>
<reference evidence="2 3" key="1">
    <citation type="submission" date="2019-05" db="EMBL/GenBank/DDBJ databases">
        <title>Complete genome sequencing of Anaerostipes rhamnosivorans.</title>
        <authorList>
            <person name="Bui T.P.N."/>
            <person name="de Vos W.M."/>
        </authorList>
    </citation>
    <scope>NUCLEOTIDE SEQUENCE [LARGE SCALE GENOMIC DNA]</scope>
    <source>
        <strain evidence="2 3">1y2</strain>
    </source>
</reference>
<gene>
    <name evidence="2" type="ORF">AR1Y2_1792</name>
</gene>
<dbReference type="KEGG" id="arf:AR1Y2_1792"/>
<dbReference type="Pfam" id="PF01248">
    <property type="entry name" value="Ribosomal_L7Ae"/>
    <property type="match status" value="1"/>
</dbReference>
<proteinExistence type="predicted"/>
<keyword evidence="3" id="KW-1185">Reference proteome</keyword>